<dbReference type="OrthoDB" id="60033at2759"/>
<name>A0A9K3M0B3_9STRA</name>
<sequence length="994" mass="111535">MVLHVHHCWNLDGLTVNKLQFDKVGLHGREEETKQLLGIWDSVYQKHVWSKPRGQKQNEEREEWTTDLQRQEQHMNTPALIPTLDSDDSNTKRTTLVNNKVLTVVEGLSGVGKSRLVSSVLKKQVQRKRAYFVVGKFDMKQFDEPFKGIIMAMEDLCDQLLCDLPVDPSGSFYMTPESMDSVDIKELLHQTLKLELPFLVTIFPKLQSVTSYDCSVDGTDVLDKGNHNITCDHSQTVVVDETAAEGIGSINIKANADRLKHCFRKLIQIICSVSPLVIHLDDTHWADPESMDLLYQILTDTSNRDALMVVCSYRSNEVKKEHCPMTTLMDRISAFSNERPIWSVPIHTITVHNLSVEALNSFLHDLLSGESDETLELAQAIYDKTQGNIFFANQVLISLHQQGLLEYSLGAGKWIWDANKIEEEAHPGNNVVDLVKEKLLKDAKATQLLTIAACLGSHFSRANLIMVVEGIRAKSTDSTRKIQNDRLLYSFLPLDFDDVNALIHHCHQEEYIQPMATNDGFHFLHDRIQEAALSVLPDQVFFSLKYEVGRVLLAKLPEDQLEAMVFIVLGLLSDRQSQLSEDREDKMALLKLYKLAGSKAASFSAFTAASKHFQSAIELLPDDCWNSHHELTLDLYASAAEAEYTVANFKFMTELCHKILNEPSVSPTNKLRITHVLIDTAVIKYKTGESMQVARSLLKNCGVNIPKGGVSIAFTAVFGLAKTKFSKKMQNPDAIARLPLTSNTGDAQIMKTLDHLATAAYVGNNPEFFTVVVLKSIQYTFNHGITIYSPAAFALIGMLLSSFVDDFAAGWKFASNGLAMLKRVKCKDVESRTIFLSYTYCAHWVMPMKDCMKYLLQGYKIGLSTGDLMSATFCAHFWCEYALYTSVPLVDLDSNMANYAEQMKDFGQAMVLLGNKMVHQTVRILRGKAGHNDGTCVVLSGDVMDQEDVRNELSAAGDAFMEIAMQRFRIILACYIGDYENGAALAMQWTDKFL</sequence>
<evidence type="ECO:0000313" key="3">
    <source>
        <dbReference type="EMBL" id="KAG7371507.1"/>
    </source>
</evidence>
<feature type="domain" description="Orc1-like AAA ATPase" evidence="1">
    <location>
        <begin position="103"/>
        <end position="310"/>
    </location>
</feature>
<accession>A0A9K3M0B3</accession>
<dbReference type="InterPro" id="IPR053159">
    <property type="entry name" value="Hybrid_Histidine_Kinase"/>
</dbReference>
<comment type="caution">
    <text evidence="3">The sequence shown here is derived from an EMBL/GenBank/DDBJ whole genome shotgun (WGS) entry which is preliminary data.</text>
</comment>
<proteinExistence type="predicted"/>
<dbReference type="InterPro" id="IPR041664">
    <property type="entry name" value="AAA_16"/>
</dbReference>
<dbReference type="AlphaFoldDB" id="A0A9K3M0B3"/>
<protein>
    <submittedName>
        <fullName evidence="3">Multi-sensor signal transduction multi-kinase</fullName>
    </submittedName>
</protein>
<gene>
    <name evidence="3" type="ORF">IV203_020077</name>
    <name evidence="2" type="ORF">IV203_020446</name>
</gene>
<evidence type="ECO:0000313" key="2">
    <source>
        <dbReference type="EMBL" id="KAG7339134.1"/>
    </source>
</evidence>
<dbReference type="EMBL" id="JAGRRH010000004">
    <property type="protein sequence ID" value="KAG7371507.1"/>
    <property type="molecule type" value="Genomic_DNA"/>
</dbReference>
<reference evidence="3" key="2">
    <citation type="submission" date="2021-04" db="EMBL/GenBank/DDBJ databases">
        <authorList>
            <person name="Podell S."/>
        </authorList>
    </citation>
    <scope>NUCLEOTIDE SEQUENCE</scope>
    <source>
        <strain evidence="3">Hildebrandi</strain>
    </source>
</reference>
<evidence type="ECO:0000259" key="1">
    <source>
        <dbReference type="Pfam" id="PF13191"/>
    </source>
</evidence>
<evidence type="ECO:0000313" key="4">
    <source>
        <dbReference type="Proteomes" id="UP000693970"/>
    </source>
</evidence>
<dbReference type="EMBL" id="JAGRRH010000040">
    <property type="protein sequence ID" value="KAG7339134.1"/>
    <property type="molecule type" value="Genomic_DNA"/>
</dbReference>
<reference evidence="3" key="1">
    <citation type="journal article" date="2021" name="Sci. Rep.">
        <title>Diploid genomic architecture of Nitzschia inconspicua, an elite biomass production diatom.</title>
        <authorList>
            <person name="Oliver A."/>
            <person name="Podell S."/>
            <person name="Pinowska A."/>
            <person name="Traller J.C."/>
            <person name="Smith S.R."/>
            <person name="McClure R."/>
            <person name="Beliaev A."/>
            <person name="Bohutskyi P."/>
            <person name="Hill E.A."/>
            <person name="Rabines A."/>
            <person name="Zheng H."/>
            <person name="Allen L.Z."/>
            <person name="Kuo A."/>
            <person name="Grigoriev I.V."/>
            <person name="Allen A.E."/>
            <person name="Hazlebeck D."/>
            <person name="Allen E.E."/>
        </authorList>
    </citation>
    <scope>NUCLEOTIDE SEQUENCE</scope>
    <source>
        <strain evidence="3">Hildebrandi</strain>
    </source>
</reference>
<dbReference type="Proteomes" id="UP000693970">
    <property type="component" value="Unassembled WGS sequence"/>
</dbReference>
<dbReference type="PANTHER" id="PTHR43642">
    <property type="entry name" value="HYBRID SIGNAL TRANSDUCTION HISTIDINE KINASE G"/>
    <property type="match status" value="1"/>
</dbReference>
<dbReference type="PANTHER" id="PTHR43642:SF1">
    <property type="entry name" value="HYBRID SIGNAL TRANSDUCTION HISTIDINE KINASE G"/>
    <property type="match status" value="1"/>
</dbReference>
<dbReference type="Pfam" id="PF13191">
    <property type="entry name" value="AAA_16"/>
    <property type="match status" value="1"/>
</dbReference>
<keyword evidence="4" id="KW-1185">Reference proteome</keyword>
<organism evidence="3 4">
    <name type="scientific">Nitzschia inconspicua</name>
    <dbReference type="NCBI Taxonomy" id="303405"/>
    <lineage>
        <taxon>Eukaryota</taxon>
        <taxon>Sar</taxon>
        <taxon>Stramenopiles</taxon>
        <taxon>Ochrophyta</taxon>
        <taxon>Bacillariophyta</taxon>
        <taxon>Bacillariophyceae</taxon>
        <taxon>Bacillariophycidae</taxon>
        <taxon>Bacillariales</taxon>
        <taxon>Bacillariaceae</taxon>
        <taxon>Nitzschia</taxon>
    </lineage>
</organism>